<dbReference type="PROSITE" id="PS51323">
    <property type="entry name" value="IGFBP_N_2"/>
    <property type="match status" value="1"/>
</dbReference>
<proteinExistence type="evidence at transcript level"/>
<accession>A0A1B3B4Z9</accession>
<dbReference type="EMBL" id="KU724193">
    <property type="protein sequence ID" value="AOE46695.1"/>
    <property type="molecule type" value="mRNA"/>
</dbReference>
<dbReference type="InterPro" id="IPR011390">
    <property type="entry name" value="IGFBP_rP_mac25"/>
</dbReference>
<dbReference type="PROSITE" id="PS51465">
    <property type="entry name" value="KAZAL_2"/>
    <property type="match status" value="1"/>
</dbReference>
<dbReference type="GO" id="GO:0005520">
    <property type="term" value="F:insulin-like growth factor binding"/>
    <property type="evidence" value="ECO:0007669"/>
    <property type="project" value="InterPro"/>
</dbReference>
<feature type="domain" description="Kazal-like" evidence="10">
    <location>
        <begin position="83"/>
        <end position="151"/>
    </location>
</feature>
<dbReference type="Pfam" id="PF07648">
    <property type="entry name" value="Kazal_2"/>
    <property type="match status" value="1"/>
</dbReference>
<gene>
    <name evidence="11" type="primary">IGFBP7</name>
</gene>
<dbReference type="InterPro" id="IPR036058">
    <property type="entry name" value="Kazal_dom_sf"/>
</dbReference>
<dbReference type="SMART" id="SM00408">
    <property type="entry name" value="IGc2"/>
    <property type="match status" value="1"/>
</dbReference>
<comment type="subcellular location">
    <subcellularLocation>
        <location evidence="1">Secreted</location>
    </subcellularLocation>
</comment>
<dbReference type="SMART" id="SM00409">
    <property type="entry name" value="IG"/>
    <property type="match status" value="1"/>
</dbReference>
<name>A0A1B3B4Z9_ERISI</name>
<evidence type="ECO:0000256" key="7">
    <source>
        <dbReference type="SAM" id="SignalP"/>
    </source>
</evidence>
<dbReference type="PANTHER" id="PTHR14186:SF19">
    <property type="entry name" value="INSULIN-LIKE GROWTH FACTOR-BINDING PROTEIN 7"/>
    <property type="match status" value="1"/>
</dbReference>
<keyword evidence="5" id="KW-0393">Immunoglobulin domain</keyword>
<dbReference type="InterPro" id="IPR009030">
    <property type="entry name" value="Growth_fac_rcpt_cys_sf"/>
</dbReference>
<dbReference type="InterPro" id="IPR002350">
    <property type="entry name" value="Kazal_dom"/>
</dbReference>
<evidence type="ECO:0000256" key="2">
    <source>
        <dbReference type="ARBA" id="ARBA00022525"/>
    </source>
</evidence>
<dbReference type="GO" id="GO:0001558">
    <property type="term" value="P:regulation of cell growth"/>
    <property type="evidence" value="ECO:0007669"/>
    <property type="project" value="InterPro"/>
</dbReference>
<evidence type="ECO:0000256" key="6">
    <source>
        <dbReference type="SAM" id="MobiDB-lite"/>
    </source>
</evidence>
<evidence type="ECO:0000259" key="10">
    <source>
        <dbReference type="PROSITE" id="PS51465"/>
    </source>
</evidence>
<dbReference type="SMART" id="SM00280">
    <property type="entry name" value="KAZAL"/>
    <property type="match status" value="1"/>
</dbReference>
<keyword evidence="3 7" id="KW-0732">Signal</keyword>
<dbReference type="SUPFAM" id="SSF100895">
    <property type="entry name" value="Kazal-type serine protease inhibitors"/>
    <property type="match status" value="1"/>
</dbReference>
<evidence type="ECO:0000256" key="5">
    <source>
        <dbReference type="ARBA" id="ARBA00023319"/>
    </source>
</evidence>
<dbReference type="PROSITE" id="PS50835">
    <property type="entry name" value="IG_LIKE"/>
    <property type="match status" value="1"/>
</dbReference>
<feature type="domain" description="IGFBP N-terminal" evidence="9">
    <location>
        <begin position="26"/>
        <end position="112"/>
    </location>
</feature>
<dbReference type="InterPro" id="IPR007110">
    <property type="entry name" value="Ig-like_dom"/>
</dbReference>
<keyword evidence="2" id="KW-0964">Secreted</keyword>
<evidence type="ECO:0000256" key="3">
    <source>
        <dbReference type="ARBA" id="ARBA00022729"/>
    </source>
</evidence>
<dbReference type="SUPFAM" id="SSF48726">
    <property type="entry name" value="Immunoglobulin"/>
    <property type="match status" value="1"/>
</dbReference>
<dbReference type="GO" id="GO:0009966">
    <property type="term" value="P:regulation of signal transduction"/>
    <property type="evidence" value="ECO:0007669"/>
    <property type="project" value="TreeGrafter"/>
</dbReference>
<dbReference type="InterPro" id="IPR036179">
    <property type="entry name" value="Ig-like_dom_sf"/>
</dbReference>
<keyword evidence="4" id="KW-1015">Disulfide bond</keyword>
<dbReference type="CDD" id="cd00104">
    <property type="entry name" value="KAZAL_FS"/>
    <property type="match status" value="1"/>
</dbReference>
<dbReference type="Pfam" id="PF00219">
    <property type="entry name" value="IGFBP"/>
    <property type="match status" value="1"/>
</dbReference>
<evidence type="ECO:0000256" key="4">
    <source>
        <dbReference type="ARBA" id="ARBA00023157"/>
    </source>
</evidence>
<dbReference type="SMR" id="A0A1B3B4Z9"/>
<feature type="compositionally biased region" description="Basic and acidic residues" evidence="6">
    <location>
        <begin position="255"/>
        <end position="266"/>
    </location>
</feature>
<dbReference type="InterPro" id="IPR003599">
    <property type="entry name" value="Ig_sub"/>
</dbReference>
<feature type="region of interest" description="Disordered" evidence="6">
    <location>
        <begin position="246"/>
        <end position="266"/>
    </location>
</feature>
<dbReference type="OrthoDB" id="5985519at2759"/>
<feature type="chain" id="PRO_5008543824" evidence="7">
    <location>
        <begin position="24"/>
        <end position="266"/>
    </location>
</feature>
<dbReference type="InterPro" id="IPR013783">
    <property type="entry name" value="Ig-like_fold"/>
</dbReference>
<dbReference type="Gene3D" id="4.10.40.20">
    <property type="match status" value="1"/>
</dbReference>
<protein>
    <submittedName>
        <fullName evidence="11">Insulin-like-binding protein 7</fullName>
    </submittedName>
</protein>
<dbReference type="PANTHER" id="PTHR14186">
    <property type="entry name" value="INSULIN-LIKE GROWTH FACTOR BINDING PROTEIN-RELATED"/>
    <property type="match status" value="1"/>
</dbReference>
<dbReference type="Pfam" id="PF13927">
    <property type="entry name" value="Ig_3"/>
    <property type="match status" value="1"/>
</dbReference>
<feature type="signal peptide" evidence="7">
    <location>
        <begin position="1"/>
        <end position="23"/>
    </location>
</feature>
<dbReference type="InterPro" id="IPR003598">
    <property type="entry name" value="Ig_sub2"/>
</dbReference>
<evidence type="ECO:0000313" key="11">
    <source>
        <dbReference type="EMBL" id="AOE46695.1"/>
    </source>
</evidence>
<dbReference type="GO" id="GO:0005576">
    <property type="term" value="C:extracellular region"/>
    <property type="evidence" value="ECO:0007669"/>
    <property type="project" value="UniProtKB-SubCell"/>
</dbReference>
<dbReference type="Gene3D" id="3.30.60.30">
    <property type="match status" value="1"/>
</dbReference>
<dbReference type="Gene3D" id="2.60.40.10">
    <property type="entry name" value="Immunoglobulins"/>
    <property type="match status" value="1"/>
</dbReference>
<evidence type="ECO:0000259" key="8">
    <source>
        <dbReference type="PROSITE" id="PS50835"/>
    </source>
</evidence>
<evidence type="ECO:0000259" key="9">
    <source>
        <dbReference type="PROSITE" id="PS51323"/>
    </source>
</evidence>
<feature type="domain" description="Ig-like" evidence="8">
    <location>
        <begin position="153"/>
        <end position="253"/>
    </location>
</feature>
<reference evidence="11" key="1">
    <citation type="submission" date="2016-02" db="EMBL/GenBank/DDBJ databases">
        <title>The molecular characterization of IGFBP7 from the freshwater Chinese mitten crab Eriocheir sinensis and its interaction with insulin-like androgenic gland hormone.</title>
        <authorList>
            <person name="Xu T."/>
            <person name="Ma Y."/>
            <person name="Dai T."/>
            <person name="Shen H."/>
        </authorList>
    </citation>
    <scope>NUCLEOTIDE SEQUENCE</scope>
</reference>
<dbReference type="SUPFAM" id="SSF57184">
    <property type="entry name" value="Growth factor receptor domain"/>
    <property type="match status" value="1"/>
</dbReference>
<dbReference type="AlphaFoldDB" id="A0A1B3B4Z9"/>
<sequence>MAGSKEWWVIPLTLFLTLSLSHAQDAPEPCGECDSTCPDVTTCKYGVVKDVCGCCEVCARGLGQRCDEPYNLHENAHDLGPHKPVYGSCGEYLVCVPRTDLQDSSEHTCQCSEDGQVCGSDGQTYTSLCHLLARTYELTDLHVAVRGPCMEAPTIRSTPEDTSRPLGSILVLDCEAKGFPVPTITWVLNKPDGSSLELPGDDSSFAVQVRGGPESNMVTGWVQIMRITKDTLGIYTCLAKNSEGEARASATVTELKPERKQYPKKA</sequence>
<organism evidence="11">
    <name type="scientific">Eriocheir sinensis</name>
    <name type="common">Chinese mitten crab</name>
    <dbReference type="NCBI Taxonomy" id="95602"/>
    <lineage>
        <taxon>Eukaryota</taxon>
        <taxon>Metazoa</taxon>
        <taxon>Ecdysozoa</taxon>
        <taxon>Arthropoda</taxon>
        <taxon>Crustacea</taxon>
        <taxon>Multicrustacea</taxon>
        <taxon>Malacostraca</taxon>
        <taxon>Eumalacostraca</taxon>
        <taxon>Eucarida</taxon>
        <taxon>Decapoda</taxon>
        <taxon>Pleocyemata</taxon>
        <taxon>Brachyura</taxon>
        <taxon>Eubrachyura</taxon>
        <taxon>Grapsoidea</taxon>
        <taxon>Varunidae</taxon>
        <taxon>Eriocheir</taxon>
    </lineage>
</organism>
<dbReference type="InterPro" id="IPR000867">
    <property type="entry name" value="IGFBP-like"/>
</dbReference>
<evidence type="ECO:0000256" key="1">
    <source>
        <dbReference type="ARBA" id="ARBA00004613"/>
    </source>
</evidence>